<accession>A0A7L5AFN3</accession>
<dbReference type="OrthoDB" id="7428016at2"/>
<dbReference type="EMBL" id="CP017146">
    <property type="protein sequence ID" value="QHO69007.1"/>
    <property type="molecule type" value="Genomic_DNA"/>
</dbReference>
<evidence type="ECO:0008006" key="3">
    <source>
        <dbReference type="Google" id="ProtNLM"/>
    </source>
</evidence>
<dbReference type="KEGG" id="mant:BHD05_04465"/>
<dbReference type="SUPFAM" id="SSF55961">
    <property type="entry name" value="Bet v1-like"/>
    <property type="match status" value="1"/>
</dbReference>
<dbReference type="AlphaFoldDB" id="A0A7L5AFN3"/>
<organism evidence="1 2">
    <name type="scientific">Marisediminicola antarctica</name>
    <dbReference type="NCBI Taxonomy" id="674079"/>
    <lineage>
        <taxon>Bacteria</taxon>
        <taxon>Bacillati</taxon>
        <taxon>Actinomycetota</taxon>
        <taxon>Actinomycetes</taxon>
        <taxon>Micrococcales</taxon>
        <taxon>Microbacteriaceae</taxon>
        <taxon>Marisediminicola</taxon>
    </lineage>
</organism>
<evidence type="ECO:0000313" key="2">
    <source>
        <dbReference type="Proteomes" id="UP000464507"/>
    </source>
</evidence>
<name>A0A7L5AFN3_9MICO</name>
<dbReference type="InterPro" id="IPR023393">
    <property type="entry name" value="START-like_dom_sf"/>
</dbReference>
<proteinExistence type="predicted"/>
<gene>
    <name evidence="1" type="ORF">BHD05_04465</name>
</gene>
<protein>
    <recommendedName>
        <fullName evidence="3">SRPBCC family protein</fullName>
    </recommendedName>
</protein>
<sequence>MRVLLKLILDCEPDAAWRAIRSPAGLRSVSAPLMVFHSLEPDGFQEQWSEGEHPVRVEGLGVIPLGEQVIAISYPPAHGHTRLVQDTGYGVSGIFTAVNYWEHTMAVAPAHGGGTLYRDQLVFDAGVLSPLLWPMYWVFWQYRALRMKALARHW</sequence>
<reference evidence="1 2" key="1">
    <citation type="submission" date="2016-09" db="EMBL/GenBank/DDBJ databases">
        <title>Complete genome sequence of microbes from the polar regions.</title>
        <authorList>
            <person name="Liao L."/>
            <person name="Chen B."/>
        </authorList>
    </citation>
    <scope>NUCLEOTIDE SEQUENCE [LARGE SCALE GENOMIC DNA]</scope>
    <source>
        <strain evidence="1 2">ZS314</strain>
    </source>
</reference>
<evidence type="ECO:0000313" key="1">
    <source>
        <dbReference type="EMBL" id="QHO69007.1"/>
    </source>
</evidence>
<dbReference type="Proteomes" id="UP000464507">
    <property type="component" value="Chromosome"/>
</dbReference>
<dbReference type="Gene3D" id="3.30.530.20">
    <property type="match status" value="1"/>
</dbReference>
<keyword evidence="2" id="KW-1185">Reference proteome</keyword>
<dbReference type="RefSeq" id="WP_161885368.1">
    <property type="nucleotide sequence ID" value="NZ_CP017146.1"/>
</dbReference>